<comment type="caution">
    <text evidence="5">The sequence shown here is derived from an EMBL/GenBank/DDBJ whole genome shotgun (WGS) entry which is preliminary data.</text>
</comment>
<evidence type="ECO:0000256" key="1">
    <source>
        <dbReference type="ARBA" id="ARBA00023015"/>
    </source>
</evidence>
<dbReference type="InterPro" id="IPR010982">
    <property type="entry name" value="Lambda_DNA-bd_dom_sf"/>
</dbReference>
<dbReference type="InterPro" id="IPR001387">
    <property type="entry name" value="Cro/C1-type_HTH"/>
</dbReference>
<keyword evidence="2" id="KW-0238">DNA-binding</keyword>
<dbReference type="CDD" id="cd00093">
    <property type="entry name" value="HTH_XRE"/>
    <property type="match status" value="1"/>
</dbReference>
<dbReference type="Proteomes" id="UP001495910">
    <property type="component" value="Unassembled WGS sequence"/>
</dbReference>
<proteinExistence type="predicted"/>
<dbReference type="SMART" id="SM00530">
    <property type="entry name" value="HTH_XRE"/>
    <property type="match status" value="1"/>
</dbReference>
<evidence type="ECO:0000256" key="2">
    <source>
        <dbReference type="ARBA" id="ARBA00023125"/>
    </source>
</evidence>
<dbReference type="InterPro" id="IPR050807">
    <property type="entry name" value="TransReg_Diox_bact_type"/>
</dbReference>
<dbReference type="PROSITE" id="PS50943">
    <property type="entry name" value="HTH_CROC1"/>
    <property type="match status" value="1"/>
</dbReference>
<evidence type="ECO:0000313" key="5">
    <source>
        <dbReference type="EMBL" id="MEM4990886.1"/>
    </source>
</evidence>
<protein>
    <submittedName>
        <fullName evidence="5">Helix-turn-helix transcriptional regulator</fullName>
    </submittedName>
</protein>
<keyword evidence="1" id="KW-0805">Transcription regulation</keyword>
<evidence type="ECO:0000256" key="3">
    <source>
        <dbReference type="ARBA" id="ARBA00023163"/>
    </source>
</evidence>
<feature type="domain" description="HTH cro/C1-type" evidence="4">
    <location>
        <begin position="18"/>
        <end position="72"/>
    </location>
</feature>
<dbReference type="Pfam" id="PF01381">
    <property type="entry name" value="HTH_3"/>
    <property type="match status" value="1"/>
</dbReference>
<sequence>MSKSTLKPTLRKNFAENVRSFRTQLGISQEGLAELAGFHRTYVSQVERCVANVTIDNIEKLAHALNIRPAALLELPTIRD</sequence>
<keyword evidence="6" id="KW-1185">Reference proteome</keyword>
<organism evidence="5 6">
    <name type="scientific">Collimonas rhizosphaerae</name>
    <dbReference type="NCBI Taxonomy" id="3126357"/>
    <lineage>
        <taxon>Bacteria</taxon>
        <taxon>Pseudomonadati</taxon>
        <taxon>Pseudomonadota</taxon>
        <taxon>Betaproteobacteria</taxon>
        <taxon>Burkholderiales</taxon>
        <taxon>Oxalobacteraceae</taxon>
        <taxon>Collimonas</taxon>
    </lineage>
</organism>
<dbReference type="SUPFAM" id="SSF47413">
    <property type="entry name" value="lambda repressor-like DNA-binding domains"/>
    <property type="match status" value="1"/>
</dbReference>
<dbReference type="EMBL" id="JBANDC010000041">
    <property type="protein sequence ID" value="MEM4990886.1"/>
    <property type="molecule type" value="Genomic_DNA"/>
</dbReference>
<name>A0ABU9Q3M3_9BURK</name>
<gene>
    <name evidence="5" type="ORF">V8G57_26105</name>
</gene>
<evidence type="ECO:0000259" key="4">
    <source>
        <dbReference type="PROSITE" id="PS50943"/>
    </source>
</evidence>
<dbReference type="PANTHER" id="PTHR46797:SF23">
    <property type="entry name" value="HTH-TYPE TRANSCRIPTIONAL REGULATOR SUTR"/>
    <property type="match status" value="1"/>
</dbReference>
<dbReference type="PANTHER" id="PTHR46797">
    <property type="entry name" value="HTH-TYPE TRANSCRIPTIONAL REGULATOR"/>
    <property type="match status" value="1"/>
</dbReference>
<dbReference type="Gene3D" id="1.10.260.40">
    <property type="entry name" value="lambda repressor-like DNA-binding domains"/>
    <property type="match status" value="1"/>
</dbReference>
<keyword evidence="3" id="KW-0804">Transcription</keyword>
<evidence type="ECO:0000313" key="6">
    <source>
        <dbReference type="Proteomes" id="UP001495910"/>
    </source>
</evidence>
<reference evidence="5 6" key="1">
    <citation type="submission" date="2024-02" db="EMBL/GenBank/DDBJ databases">
        <title>Draft genome sequence of Collimonas sp. strain H4R21, an effective mineral-weathering bacterial strain isolated from the beech rhizosphere.</title>
        <authorList>
            <person name="Morin E."/>
            <person name="Uroz S."/>
            <person name="Leveau J.H.J."/>
            <person name="Kumar R."/>
            <person name="Rey M.W."/>
            <person name="Pham J."/>
        </authorList>
    </citation>
    <scope>NUCLEOTIDE SEQUENCE [LARGE SCALE GENOMIC DNA]</scope>
    <source>
        <strain evidence="5 6">H4R21</strain>
    </source>
</reference>
<dbReference type="RefSeq" id="WP_342831947.1">
    <property type="nucleotide sequence ID" value="NZ_JBANDC010000041.1"/>
</dbReference>
<accession>A0ABU9Q3M3</accession>